<dbReference type="GeneID" id="30174029"/>
<reference evidence="2" key="1">
    <citation type="submission" date="2013-07" db="EMBL/GenBank/DDBJ databases">
        <title>The Genome Sequence of Cryptococcus pinus CBS10737.</title>
        <authorList>
            <consortium name="The Broad Institute Genome Sequencing Platform"/>
            <person name="Cuomo C."/>
            <person name="Litvintseva A."/>
            <person name="Chen Y."/>
            <person name="Heitman J."/>
            <person name="Sun S."/>
            <person name="Springer D."/>
            <person name="Dromer F."/>
            <person name="Young S.K."/>
            <person name="Zeng Q."/>
            <person name="Gargeya S."/>
            <person name="Fitzgerald M."/>
            <person name="Abouelleil A."/>
            <person name="Alvarado L."/>
            <person name="Berlin A.M."/>
            <person name="Chapman S.B."/>
            <person name="Dewar J."/>
            <person name="Goldberg J."/>
            <person name="Griggs A."/>
            <person name="Gujja S."/>
            <person name="Hansen M."/>
            <person name="Howarth C."/>
            <person name="Imamovic A."/>
            <person name="Larimer J."/>
            <person name="McCowan C."/>
            <person name="Murphy C."/>
            <person name="Pearson M."/>
            <person name="Priest M."/>
            <person name="Roberts A."/>
            <person name="Saif S."/>
            <person name="Shea T."/>
            <person name="Sykes S."/>
            <person name="Wortman J."/>
            <person name="Nusbaum C."/>
            <person name="Birren B."/>
        </authorList>
    </citation>
    <scope>NUCLEOTIDE SEQUENCE [LARGE SCALE GENOMIC DNA]</scope>
    <source>
        <strain evidence="2">CBS 10737</strain>
    </source>
</reference>
<evidence type="ECO:0000256" key="1">
    <source>
        <dbReference type="SAM" id="MobiDB-lite"/>
    </source>
</evidence>
<dbReference type="EMBL" id="KI894014">
    <property type="protein sequence ID" value="OCF47801.1"/>
    <property type="molecule type" value="Genomic_DNA"/>
</dbReference>
<dbReference type="RefSeq" id="XP_019009020.1">
    <property type="nucleotide sequence ID" value="XM_019157380.1"/>
</dbReference>
<accession>A0A1B9HX20</accession>
<dbReference type="EMBL" id="CP144529">
    <property type="protein sequence ID" value="WWC73366.1"/>
    <property type="molecule type" value="Genomic_DNA"/>
</dbReference>
<reference evidence="3" key="2">
    <citation type="submission" date="2013-07" db="EMBL/GenBank/DDBJ databases">
        <authorList>
            <consortium name="The Broad Institute Genome Sequencing Platform"/>
            <person name="Cuomo C."/>
            <person name="Litvintseva A."/>
            <person name="Chen Y."/>
            <person name="Heitman J."/>
            <person name="Sun S."/>
            <person name="Springer D."/>
            <person name="Dromer F."/>
            <person name="Young S.K."/>
            <person name="Zeng Q."/>
            <person name="Gargeya S."/>
            <person name="Fitzgerald M."/>
            <person name="Abouelleil A."/>
            <person name="Alvarado L."/>
            <person name="Berlin A.M."/>
            <person name="Chapman S.B."/>
            <person name="Dewar J."/>
            <person name="Goldberg J."/>
            <person name="Griggs A."/>
            <person name="Gujja S."/>
            <person name="Hansen M."/>
            <person name="Howarth C."/>
            <person name="Imamovic A."/>
            <person name="Larimer J."/>
            <person name="McCowan C."/>
            <person name="Murphy C."/>
            <person name="Pearson M."/>
            <person name="Priest M."/>
            <person name="Roberts A."/>
            <person name="Saif S."/>
            <person name="Shea T."/>
            <person name="Sykes S."/>
            <person name="Wortman J."/>
            <person name="Nusbaum C."/>
            <person name="Birren B."/>
        </authorList>
    </citation>
    <scope>NUCLEOTIDE SEQUENCE</scope>
    <source>
        <strain evidence="3">CBS 10737</strain>
    </source>
</reference>
<feature type="region of interest" description="Disordered" evidence="1">
    <location>
        <begin position="35"/>
        <end position="55"/>
    </location>
</feature>
<proteinExistence type="predicted"/>
<protein>
    <submittedName>
        <fullName evidence="2">Uncharacterized protein</fullName>
    </submittedName>
</protein>
<reference evidence="3" key="4">
    <citation type="submission" date="2024-02" db="EMBL/GenBank/DDBJ databases">
        <title>Comparative genomics of Cryptococcus and Kwoniella reveals pathogenesis evolution and contrasting modes of karyotype evolution via chromosome fusion or intercentromeric recombination.</title>
        <authorList>
            <person name="Coelho M.A."/>
            <person name="David-Palma M."/>
            <person name="Shea T."/>
            <person name="Bowers K."/>
            <person name="McGinley-Smith S."/>
            <person name="Mohammad A.W."/>
            <person name="Gnirke A."/>
            <person name="Yurkov A.M."/>
            <person name="Nowrousian M."/>
            <person name="Sun S."/>
            <person name="Cuomo C.A."/>
            <person name="Heitman J."/>
        </authorList>
    </citation>
    <scope>NUCLEOTIDE SEQUENCE</scope>
    <source>
        <strain evidence="3">CBS 10737</strain>
    </source>
</reference>
<reference evidence="2" key="3">
    <citation type="submission" date="2016-07" db="EMBL/GenBank/DDBJ databases">
        <title>Evolution of pathogenesis and genome organization in the Tremellales.</title>
        <authorList>
            <person name="Cuomo C."/>
            <person name="Litvintseva A."/>
            <person name="Heitman J."/>
            <person name="Chen Y."/>
            <person name="Sun S."/>
            <person name="Springer D."/>
            <person name="Dromer F."/>
            <person name="Young S."/>
            <person name="Zeng Q."/>
            <person name="Chapman S."/>
            <person name="Gujja S."/>
            <person name="Saif S."/>
            <person name="Birren B."/>
        </authorList>
    </citation>
    <scope>NUCLEOTIDE SEQUENCE</scope>
    <source>
        <strain evidence="2">CBS 10737</strain>
    </source>
</reference>
<sequence>MTIHTKAPDSIKNPVFGSELVQSGRHDGAVARYQSKSIVNPAPPSTKPRIYTEPNSHRLPEINKDCLNLVTEELAGWDDIAQAGLTRVLHHWDKIDERSKKMSEDYFGKELLVDNIVILKKLLSIISQYTNDNIHPEIIELYKNMVILLNMSILRSKPIVYALIFAALTFRVWQNLVDPNKRLEDKWKRTWAYQMYILNEISALGDSMFVCSAVSWHDRSDVVNAKERSWIRAVHEHAFSCDAADCPVPLKAPWRFNEKGELEDVAMLETAKPGTKARTFRSGGALFRLVTADGPRRTCRYPCPDCLHIKGDATQLHAVYILVWRLLHRRCRHSEGKQSAAGGIM</sequence>
<evidence type="ECO:0000313" key="2">
    <source>
        <dbReference type="EMBL" id="OCF47801.1"/>
    </source>
</evidence>
<dbReference type="KEGG" id="kpin:30174029"/>
<dbReference type="Proteomes" id="UP000094020">
    <property type="component" value="Chromosome 11"/>
</dbReference>
<organism evidence="2">
    <name type="scientific">Kwoniella pini CBS 10737</name>
    <dbReference type="NCBI Taxonomy" id="1296096"/>
    <lineage>
        <taxon>Eukaryota</taxon>
        <taxon>Fungi</taxon>
        <taxon>Dikarya</taxon>
        <taxon>Basidiomycota</taxon>
        <taxon>Agaricomycotina</taxon>
        <taxon>Tremellomycetes</taxon>
        <taxon>Tremellales</taxon>
        <taxon>Cryptococcaceae</taxon>
        <taxon>Kwoniella</taxon>
    </lineage>
</organism>
<gene>
    <name evidence="2" type="ORF">I206_05660</name>
    <name evidence="3" type="ORF">I206_107333</name>
</gene>
<name>A0A1B9HX20_9TREE</name>
<keyword evidence="4" id="KW-1185">Reference proteome</keyword>
<evidence type="ECO:0000313" key="4">
    <source>
        <dbReference type="Proteomes" id="UP000094020"/>
    </source>
</evidence>
<dbReference type="AlphaFoldDB" id="A0A1B9HX20"/>
<evidence type="ECO:0000313" key="3">
    <source>
        <dbReference type="EMBL" id="WWC73366.1"/>
    </source>
</evidence>